<evidence type="ECO:0000256" key="1">
    <source>
        <dbReference type="SAM" id="MobiDB-lite"/>
    </source>
</evidence>
<name>A0A8S2P3L2_9BILA</name>
<protein>
    <recommendedName>
        <fullName evidence="2">FAT domain-containing protein</fullName>
    </recommendedName>
</protein>
<reference evidence="4" key="1">
    <citation type="submission" date="2021-02" db="EMBL/GenBank/DDBJ databases">
        <authorList>
            <person name="Nowell W R."/>
        </authorList>
    </citation>
    <scope>NUCLEOTIDE SEQUENCE</scope>
</reference>
<accession>A0A8S2P3L2</accession>
<organism evidence="4 5">
    <name type="scientific">Didymodactylos carnosus</name>
    <dbReference type="NCBI Taxonomy" id="1234261"/>
    <lineage>
        <taxon>Eukaryota</taxon>
        <taxon>Metazoa</taxon>
        <taxon>Spiralia</taxon>
        <taxon>Gnathifera</taxon>
        <taxon>Rotifera</taxon>
        <taxon>Eurotatoria</taxon>
        <taxon>Bdelloidea</taxon>
        <taxon>Philodinida</taxon>
        <taxon>Philodinidae</taxon>
        <taxon>Didymodactylos</taxon>
    </lineage>
</organism>
<feature type="non-terminal residue" evidence="4">
    <location>
        <position position="1"/>
    </location>
</feature>
<dbReference type="PROSITE" id="PS51189">
    <property type="entry name" value="FAT"/>
    <property type="match status" value="1"/>
</dbReference>
<proteinExistence type="predicted"/>
<dbReference type="Pfam" id="PF02259">
    <property type="entry name" value="FAT"/>
    <property type="match status" value="2"/>
</dbReference>
<feature type="region of interest" description="Disordered" evidence="1">
    <location>
        <begin position="492"/>
        <end position="511"/>
    </location>
</feature>
<evidence type="ECO:0000259" key="2">
    <source>
        <dbReference type="PROSITE" id="PS51189"/>
    </source>
</evidence>
<comment type="caution">
    <text evidence="4">The sequence shown here is derived from an EMBL/GenBank/DDBJ whole genome shotgun (WGS) entry which is preliminary data.</text>
</comment>
<dbReference type="InterPro" id="IPR014009">
    <property type="entry name" value="PIK_FAT"/>
</dbReference>
<dbReference type="EMBL" id="CAJOBA010036477">
    <property type="protein sequence ID" value="CAF4023728.1"/>
    <property type="molecule type" value="Genomic_DNA"/>
</dbReference>
<dbReference type="InterPro" id="IPR046805">
    <property type="entry name" value="Tra1_ring"/>
</dbReference>
<dbReference type="InterPro" id="IPR003151">
    <property type="entry name" value="PIK-rel_kinase_FAT"/>
</dbReference>
<evidence type="ECO:0000313" key="5">
    <source>
        <dbReference type="Proteomes" id="UP000682733"/>
    </source>
</evidence>
<feature type="region of interest" description="Disordered" evidence="1">
    <location>
        <begin position="618"/>
        <end position="647"/>
    </location>
</feature>
<dbReference type="EMBL" id="CAJNOK010014942">
    <property type="protein sequence ID" value="CAF1215126.1"/>
    <property type="molecule type" value="Genomic_DNA"/>
</dbReference>
<evidence type="ECO:0000313" key="3">
    <source>
        <dbReference type="EMBL" id="CAF1215126.1"/>
    </source>
</evidence>
<dbReference type="Proteomes" id="UP000682733">
    <property type="component" value="Unassembled WGS sequence"/>
</dbReference>
<sequence length="1338" mass="154946">MFLSQNWEHLGQHYWIKQCLELFYSCVQPTSILSTNNRSSALTSLLSTVYSSDYYDRYYFMELCTKSQEQNKQNSIVPSVPIKMEVNDMDDDTTLSRLSNTRVYRATSTLVTPVVSSNSLIEDEPKAKRLKATYQHILRLNDHDTDDIVFSCCRTQEYEIKFNKLLDDEKTYLKTLNIQSKTNSYEFFNSIVQLIHALSTADPTITAGDELCHHLFIDLLPKVIQLLPEKLRSALFTSVIQPFLVSGAHLQQRDTYPHSSLNTILEALSTFYSHNTQPMTTIRPDVIKYLSKTHNIWYKGVLLLETYILNQHPHDISKVNIGGHFSIMDITNKPSSSSLVDPYQEALNALCELYDQLNEEDYYIGLWLNRCSSSSNKTLSDGLLYEQIGHFKQAYDCYTQSIKNIESSNQISPDLTSRLCQLDEYSLLEKHWIQCTKELNQWDTLLTYCKNNSPNKTSGDNTNYLLLADCSWKLGNWQLMKETLNHIDSISNGGGTTTTNGTTNTTPSTTTNTITNGTSLYNLPQLMIRDFQWKMLLYRGYLTLCSPDDTSHHNTMTITERLVEYCTQLAIKEWKHLPFIVSNAHLTLLQASQRIIELQEAGQVLLNLQSTVNLSSASSTQSSSVTGSTVSATPTTTTGTSSNANNGIGAASTTANIRNANIHELKAIVKIWKSRLPLLNDNLSYWNDVLSWREFHYSTISLQFEKETTNNHAMIGVHAIAQSIIQLARIARKQNMPNVCLDILSRIGTTIPNVPVVDTFQKMKQLIKCYLKLFPTMSTTDVQECSDLIDSTNLKYFNKDMISEYLCLKGQTYETCLRTDDANKMYSSSTQMCDTLARSWIQWGDFLMKQQPTNISLIENSILCYLHACKDQIESKARKHIAKILWLLTYDDNKSTLSTCIQRYSTGIPAPHWLIWIPQLLEQVKRNENTCACDLLTELIRVYPQAVYIKLRAYLIEQQAKYDHTTQTTVQGNVDDELISHSPIEQSLTNLKQLHHLIRDQHPTIVKALDSITLQLNIIKETLYEHIVKQLHICIEKVYKYMYNKDQTQLIISVKQIIDQLKELIFDAVNGQYDQFLISQDYYNEMNLIDREYINYIKIQFNQDFNNDKLFHNNNDDDNDNDDDENQSLLLLIETIEKWLSLFEKRIERVLPREFLLNNLKCSYLFSFTSQITNELDIPGELNVPPETQFYFRINRFLSHIQRVKKNNQYYRRLKIRSHNGKLFYYLLSNDYRSKYLNIDEISATTTTIKQQQLQNRSSLLNYMNTFADDRHLNYSQEQLLQFLRIVNPYLLKQKETLRRQTQMYIPRLLTYLPSLRLIEDNYVSKTLIDIYNESNST</sequence>
<dbReference type="Pfam" id="PF20206">
    <property type="entry name" value="Tra1_ring"/>
    <property type="match status" value="1"/>
</dbReference>
<feature type="domain" description="FAT" evidence="2">
    <location>
        <begin position="286"/>
        <end position="957"/>
    </location>
</feature>
<feature type="compositionally biased region" description="Low complexity" evidence="1">
    <location>
        <begin position="497"/>
        <end position="511"/>
    </location>
</feature>
<gene>
    <name evidence="3" type="ORF">OVA965_LOCUS24644</name>
    <name evidence="4" type="ORF">TMI583_LOCUS25364</name>
</gene>
<evidence type="ECO:0000313" key="4">
    <source>
        <dbReference type="EMBL" id="CAF4023728.1"/>
    </source>
</evidence>
<dbReference type="Proteomes" id="UP000677228">
    <property type="component" value="Unassembled WGS sequence"/>
</dbReference>